<dbReference type="CDD" id="cd06830">
    <property type="entry name" value="PLPDE_III_ADC"/>
    <property type="match status" value="1"/>
</dbReference>
<dbReference type="EMBL" id="JAENII010000018">
    <property type="protein sequence ID" value="MBK1828826.1"/>
    <property type="molecule type" value="Genomic_DNA"/>
</dbReference>
<dbReference type="GO" id="GO:0008792">
    <property type="term" value="F:arginine decarboxylase activity"/>
    <property type="evidence" value="ECO:0007669"/>
    <property type="project" value="UniProtKB-UniRule"/>
</dbReference>
<dbReference type="PRINTS" id="PR01180">
    <property type="entry name" value="ARGDCRBXLASE"/>
</dbReference>
<dbReference type="GO" id="GO:0006527">
    <property type="term" value="P:L-arginine catabolic process"/>
    <property type="evidence" value="ECO:0007669"/>
    <property type="project" value="InterPro"/>
</dbReference>
<dbReference type="InterPro" id="IPR002985">
    <property type="entry name" value="Arg_decrbxlase"/>
</dbReference>
<evidence type="ECO:0000256" key="13">
    <source>
        <dbReference type="PIRSR" id="PIRSR001336-50"/>
    </source>
</evidence>
<dbReference type="Gene3D" id="3.20.20.10">
    <property type="entry name" value="Alanine racemase"/>
    <property type="match status" value="1"/>
</dbReference>
<keyword evidence="8 12" id="KW-0663">Pyridoxal phosphate</keyword>
<dbReference type="GO" id="GO:0033388">
    <property type="term" value="P:putrescine biosynthetic process from arginine"/>
    <property type="evidence" value="ECO:0007669"/>
    <property type="project" value="UniProtKB-ARBA"/>
</dbReference>
<evidence type="ECO:0000256" key="5">
    <source>
        <dbReference type="ARBA" id="ARBA00022723"/>
    </source>
</evidence>
<comment type="caution">
    <text evidence="12">Lacks conserved residue(s) required for the propagation of feature annotation.</text>
</comment>
<evidence type="ECO:0000256" key="1">
    <source>
        <dbReference type="ARBA" id="ARBA00001933"/>
    </source>
</evidence>
<dbReference type="AlphaFoldDB" id="A0A934VH89"/>
<dbReference type="GO" id="GO:0046872">
    <property type="term" value="F:metal ion binding"/>
    <property type="evidence" value="ECO:0007669"/>
    <property type="project" value="UniProtKB-KW"/>
</dbReference>
<keyword evidence="7 12" id="KW-0460">Magnesium</keyword>
<organism evidence="18 19">
    <name type="scientific">Haloferula rosea</name>
    <dbReference type="NCBI Taxonomy" id="490093"/>
    <lineage>
        <taxon>Bacteria</taxon>
        <taxon>Pseudomonadati</taxon>
        <taxon>Verrucomicrobiota</taxon>
        <taxon>Verrucomicrobiia</taxon>
        <taxon>Verrucomicrobiales</taxon>
        <taxon>Verrucomicrobiaceae</taxon>
        <taxon>Haloferula</taxon>
    </lineage>
</organism>
<evidence type="ECO:0000256" key="3">
    <source>
        <dbReference type="ARBA" id="ARBA00002257"/>
    </source>
</evidence>
<comment type="cofactor">
    <cofactor evidence="1 12 13">
        <name>pyridoxal 5'-phosphate</name>
        <dbReference type="ChEBI" id="CHEBI:597326"/>
    </cofactor>
</comment>
<dbReference type="Gene3D" id="1.20.58.930">
    <property type="match status" value="1"/>
</dbReference>
<evidence type="ECO:0000313" key="18">
    <source>
        <dbReference type="EMBL" id="MBK1828826.1"/>
    </source>
</evidence>
<feature type="domain" description="Arginine decarboxylase helical bundle" evidence="16">
    <location>
        <begin position="375"/>
        <end position="455"/>
    </location>
</feature>
<gene>
    <name evidence="12 18" type="primary">speA</name>
    <name evidence="18" type="ORF">JIN81_17455</name>
</gene>
<dbReference type="Pfam" id="PF17944">
    <property type="entry name" value="Arg_decarbox_C"/>
    <property type="match status" value="1"/>
</dbReference>
<dbReference type="SUPFAM" id="SSF51419">
    <property type="entry name" value="PLP-binding barrel"/>
    <property type="match status" value="1"/>
</dbReference>
<dbReference type="PANTHER" id="PTHR43295:SF9">
    <property type="entry name" value="BIOSYNTHETIC ARGININE DECARBOXYLASE"/>
    <property type="match status" value="1"/>
</dbReference>
<dbReference type="Gene3D" id="1.10.287.3440">
    <property type="match status" value="1"/>
</dbReference>
<evidence type="ECO:0000256" key="6">
    <source>
        <dbReference type="ARBA" id="ARBA00022793"/>
    </source>
</evidence>
<dbReference type="EC" id="4.1.1.19" evidence="12"/>
<protein>
    <recommendedName>
        <fullName evidence="12">Biosynthetic arginine decarboxylase</fullName>
        <shortName evidence="12">ADC</shortName>
        <ecNumber evidence="12">4.1.1.19</ecNumber>
    </recommendedName>
</protein>
<evidence type="ECO:0000256" key="8">
    <source>
        <dbReference type="ARBA" id="ARBA00022898"/>
    </source>
</evidence>
<dbReference type="PRINTS" id="PR01179">
    <property type="entry name" value="ODADCRBXLASE"/>
</dbReference>
<dbReference type="PANTHER" id="PTHR43295">
    <property type="entry name" value="ARGININE DECARBOXYLASE"/>
    <property type="match status" value="1"/>
</dbReference>
<comment type="catalytic activity">
    <reaction evidence="12">
        <text>L-arginine + H(+) = agmatine + CO2</text>
        <dbReference type="Rhea" id="RHEA:17641"/>
        <dbReference type="ChEBI" id="CHEBI:15378"/>
        <dbReference type="ChEBI" id="CHEBI:16526"/>
        <dbReference type="ChEBI" id="CHEBI:32682"/>
        <dbReference type="ChEBI" id="CHEBI:58145"/>
        <dbReference type="EC" id="4.1.1.19"/>
    </reaction>
</comment>
<evidence type="ECO:0000256" key="2">
    <source>
        <dbReference type="ARBA" id="ARBA00001946"/>
    </source>
</evidence>
<dbReference type="NCBIfam" id="NF003763">
    <property type="entry name" value="PRK05354.1"/>
    <property type="match status" value="1"/>
</dbReference>
<feature type="domain" description="Arginine decarboxylase C-terminal helical" evidence="17">
    <location>
        <begin position="583"/>
        <end position="636"/>
    </location>
</feature>
<evidence type="ECO:0000256" key="12">
    <source>
        <dbReference type="HAMAP-Rule" id="MF_01417"/>
    </source>
</evidence>
<keyword evidence="19" id="KW-1185">Reference proteome</keyword>
<reference evidence="18" key="1">
    <citation type="submission" date="2021-01" db="EMBL/GenBank/DDBJ databases">
        <title>Modified the classification status of verrucomicrobia.</title>
        <authorList>
            <person name="Feng X."/>
        </authorList>
    </citation>
    <scope>NUCLEOTIDE SEQUENCE</scope>
    <source>
        <strain evidence="18">KCTC 22201</strain>
    </source>
</reference>
<evidence type="ECO:0000256" key="10">
    <source>
        <dbReference type="ARBA" id="ARBA00023115"/>
    </source>
</evidence>
<dbReference type="InterPro" id="IPR022653">
    <property type="entry name" value="De-COase2_pyr-phos_BS"/>
</dbReference>
<dbReference type="NCBIfam" id="TIGR01273">
    <property type="entry name" value="speA"/>
    <property type="match status" value="1"/>
</dbReference>
<evidence type="ECO:0000256" key="9">
    <source>
        <dbReference type="ARBA" id="ARBA00023066"/>
    </source>
</evidence>
<dbReference type="SUPFAM" id="SSF50621">
    <property type="entry name" value="Alanine racemase C-terminal domain-like"/>
    <property type="match status" value="1"/>
</dbReference>
<name>A0A934VH89_9BACT</name>
<evidence type="ECO:0000259" key="17">
    <source>
        <dbReference type="Pfam" id="PF17944"/>
    </source>
</evidence>
<dbReference type="InterPro" id="IPR022644">
    <property type="entry name" value="De-COase2_N"/>
</dbReference>
<dbReference type="Pfam" id="PF02784">
    <property type="entry name" value="Orn_Arg_deC_N"/>
    <property type="match status" value="1"/>
</dbReference>
<dbReference type="Gene3D" id="2.40.37.10">
    <property type="entry name" value="Lyase, Ornithine Decarboxylase, Chain A, domain 1"/>
    <property type="match status" value="1"/>
</dbReference>
<dbReference type="InterPro" id="IPR000183">
    <property type="entry name" value="Orn/DAP/Arg_de-COase"/>
</dbReference>
<comment type="cofactor">
    <cofactor evidence="2 12">
        <name>Mg(2+)</name>
        <dbReference type="ChEBI" id="CHEBI:18420"/>
    </cofactor>
</comment>
<evidence type="ECO:0000256" key="14">
    <source>
        <dbReference type="PIRSR" id="PIRSR600183-50"/>
    </source>
</evidence>
<accession>A0A934VH89</accession>
<dbReference type="FunFam" id="3.20.20.10:FF:000001">
    <property type="entry name" value="Biosynthetic arginine decarboxylase"/>
    <property type="match status" value="1"/>
</dbReference>
<proteinExistence type="inferred from homology"/>
<dbReference type="PROSITE" id="PS00878">
    <property type="entry name" value="ODR_DC_2_1"/>
    <property type="match status" value="1"/>
</dbReference>
<comment type="function">
    <text evidence="3 12">Catalyzes the biosynthesis of agmatine from arginine.</text>
</comment>
<evidence type="ECO:0000313" key="19">
    <source>
        <dbReference type="Proteomes" id="UP000658278"/>
    </source>
</evidence>
<dbReference type="HAMAP" id="MF_01417">
    <property type="entry name" value="SpeA"/>
    <property type="match status" value="1"/>
</dbReference>
<keyword evidence="6 12" id="KW-0210">Decarboxylase</keyword>
<dbReference type="InterPro" id="IPR040634">
    <property type="entry name" value="Arg_decarb_HB"/>
</dbReference>
<comment type="pathway">
    <text evidence="12">Amine and polyamine biosynthesis; agmatine biosynthesis; agmatine from L-arginine: step 1/1.</text>
</comment>
<comment type="caution">
    <text evidence="18">The sequence shown here is derived from an EMBL/GenBank/DDBJ whole genome shotgun (WGS) entry which is preliminary data.</text>
</comment>
<feature type="modified residue" description="N6-(pyridoxal phosphate)lysine" evidence="12 13">
    <location>
        <position position="107"/>
    </location>
</feature>
<evidence type="ECO:0000256" key="4">
    <source>
        <dbReference type="ARBA" id="ARBA00008357"/>
    </source>
</evidence>
<dbReference type="GO" id="GO:0008295">
    <property type="term" value="P:spermidine biosynthetic process"/>
    <property type="evidence" value="ECO:0007669"/>
    <property type="project" value="UniProtKB-UniRule"/>
</dbReference>
<feature type="active site" description="Proton donor" evidence="14">
    <location>
        <position position="506"/>
    </location>
</feature>
<comment type="similarity">
    <text evidence="4 12">Belongs to the Orn/Lys/Arg decarboxylase class-II family. SpeA subfamily.</text>
</comment>
<dbReference type="PIRSF" id="PIRSF001336">
    <property type="entry name" value="Arg_decrbxlase"/>
    <property type="match status" value="1"/>
</dbReference>
<dbReference type="InterPro" id="IPR029066">
    <property type="entry name" value="PLP-binding_barrel"/>
</dbReference>
<evidence type="ECO:0000256" key="7">
    <source>
        <dbReference type="ARBA" id="ARBA00022842"/>
    </source>
</evidence>
<evidence type="ECO:0000259" key="15">
    <source>
        <dbReference type="Pfam" id="PF02784"/>
    </source>
</evidence>
<dbReference type="Proteomes" id="UP000658278">
    <property type="component" value="Unassembled WGS sequence"/>
</dbReference>
<keyword evidence="9 12" id="KW-0745">Spermidine biosynthesis</keyword>
<dbReference type="InterPro" id="IPR009006">
    <property type="entry name" value="Ala_racemase/Decarboxylase_C"/>
</dbReference>
<feature type="domain" description="Orn/DAP/Arg decarboxylase 2 N-terminal" evidence="15">
    <location>
        <begin position="85"/>
        <end position="349"/>
    </location>
</feature>
<evidence type="ECO:0000259" key="16">
    <source>
        <dbReference type="Pfam" id="PF17810"/>
    </source>
</evidence>
<dbReference type="Pfam" id="PF17810">
    <property type="entry name" value="Arg_decarb_HB"/>
    <property type="match status" value="1"/>
</dbReference>
<keyword evidence="5 12" id="KW-0479">Metal-binding</keyword>
<keyword evidence="11 12" id="KW-0456">Lyase</keyword>
<dbReference type="InterPro" id="IPR041128">
    <property type="entry name" value="Arg_decarbox_C"/>
</dbReference>
<keyword evidence="10 12" id="KW-0620">Polyamine biosynthesis</keyword>
<evidence type="ECO:0000256" key="11">
    <source>
        <dbReference type="ARBA" id="ARBA00023239"/>
    </source>
</evidence>
<sequence length="638" mass="72138">MAPTSPERPWTPERSAELYGTKDWGHGFFDVNDDGHATVRLQDGDGFQDVSLHNIIEGLQDRGTALPVLLRFRDILQSRIAELNESFQSAIKKTKYRGNYRGVYPIKVNQQRQVIEEITEFGKKFHYGLEAGSKPELIAALSHMHDTEAYLICNGYKDEEFIDLALHAQKMGLKVMLVLEMPTELDLVLQRSQHLGVLPNLGVRVRLSTKGAGHWEESAGDQSVFGLSAAQVIAVVDRLRESGHLGCLKMLHYHQGSQIPNIASIREGATEVARMYCDLVKEGAPMGVLDIGGGMAVDYDGSHTNFESSCNYSVPEYCADVIETIMQICDKNGVSHPDLISESGRAIVAYYSVLVFNILDVSTVQTTEEAPPVPDEAPQNLVNLIQVGKDLAPHNLQECFNDATYYRDQVRAQFFYGNATLRERALAESWFWHLVTRISKMLQKLDHIPEDLRELSDSLYDFYYGNFSLFQSLPDSWAIKQLFPVMPLHRLEERPRHRAVLADITCDCDGKIDRFIDREDVRKVLPLHELRPDEPYQIGVFLVGAYQETLGDLHNLLGDTNVVGVHLENGKPVYSHEVEGDTVADVLSYVEYDPKELVTRFREFAERAVSQGRISPKERRHVMDLFRAGLNGYTYFED</sequence>
<dbReference type="RefSeq" id="WP_200282993.1">
    <property type="nucleotide sequence ID" value="NZ_JAENII010000018.1"/>
</dbReference>